<keyword evidence="4 9" id="KW-0812">Transmembrane</keyword>
<feature type="transmembrane region" description="Helical" evidence="9">
    <location>
        <begin position="431"/>
        <end position="450"/>
    </location>
</feature>
<comment type="caution">
    <text evidence="10">The sequence shown here is derived from an EMBL/GenBank/DDBJ whole genome shotgun (WGS) entry which is preliminary data.</text>
</comment>
<feature type="transmembrane region" description="Helical" evidence="9">
    <location>
        <begin position="98"/>
        <end position="117"/>
    </location>
</feature>
<name>A0A916WQG7_9ACTN</name>
<feature type="transmembrane region" description="Helical" evidence="9">
    <location>
        <begin position="237"/>
        <end position="261"/>
    </location>
</feature>
<dbReference type="InterPro" id="IPR001248">
    <property type="entry name" value="Pur-cyt_permease"/>
</dbReference>
<dbReference type="PIRSF" id="PIRSF002744">
    <property type="entry name" value="Pur-cyt_permease"/>
    <property type="match status" value="1"/>
</dbReference>
<dbReference type="AlphaFoldDB" id="A0A916WQG7"/>
<comment type="similarity">
    <text evidence="2 7">Belongs to the purine-cytosine permease (2.A.39) family.</text>
</comment>
<evidence type="ECO:0000256" key="2">
    <source>
        <dbReference type="ARBA" id="ARBA00008974"/>
    </source>
</evidence>
<reference evidence="10" key="1">
    <citation type="journal article" date="2014" name="Int. J. Syst. Evol. Microbiol.">
        <title>Complete genome sequence of Corynebacterium casei LMG S-19264T (=DSM 44701T), isolated from a smear-ripened cheese.</title>
        <authorList>
            <consortium name="US DOE Joint Genome Institute (JGI-PGF)"/>
            <person name="Walter F."/>
            <person name="Albersmeier A."/>
            <person name="Kalinowski J."/>
            <person name="Ruckert C."/>
        </authorList>
    </citation>
    <scope>NUCLEOTIDE SEQUENCE</scope>
    <source>
        <strain evidence="10">CGMCC 1.12827</strain>
    </source>
</reference>
<feature type="transmembrane region" description="Helical" evidence="9">
    <location>
        <begin position="137"/>
        <end position="155"/>
    </location>
</feature>
<evidence type="ECO:0000313" key="11">
    <source>
        <dbReference type="Proteomes" id="UP000621454"/>
    </source>
</evidence>
<protein>
    <submittedName>
        <fullName evidence="10">Cytosine permease</fullName>
    </submittedName>
</protein>
<keyword evidence="5 9" id="KW-1133">Transmembrane helix</keyword>
<dbReference type="PANTHER" id="PTHR31806">
    <property type="entry name" value="PURINE-CYTOSINE PERMEASE FCY2-RELATED"/>
    <property type="match status" value="1"/>
</dbReference>
<dbReference type="PANTHER" id="PTHR31806:SF1">
    <property type="entry name" value="PURINE-CYTOSINE PERMEASE FCY2-RELATED"/>
    <property type="match status" value="1"/>
</dbReference>
<evidence type="ECO:0000256" key="6">
    <source>
        <dbReference type="ARBA" id="ARBA00023136"/>
    </source>
</evidence>
<evidence type="ECO:0000313" key="10">
    <source>
        <dbReference type="EMBL" id="GGB22936.1"/>
    </source>
</evidence>
<accession>A0A916WQG7</accession>
<keyword evidence="11" id="KW-1185">Reference proteome</keyword>
<dbReference type="EMBL" id="BMGC01000004">
    <property type="protein sequence ID" value="GGB22936.1"/>
    <property type="molecule type" value="Genomic_DNA"/>
</dbReference>
<evidence type="ECO:0000256" key="3">
    <source>
        <dbReference type="ARBA" id="ARBA00022448"/>
    </source>
</evidence>
<feature type="transmembrane region" description="Helical" evidence="9">
    <location>
        <begin position="162"/>
        <end position="184"/>
    </location>
</feature>
<reference evidence="10" key="2">
    <citation type="submission" date="2020-09" db="EMBL/GenBank/DDBJ databases">
        <authorList>
            <person name="Sun Q."/>
            <person name="Zhou Y."/>
        </authorList>
    </citation>
    <scope>NUCLEOTIDE SEQUENCE</scope>
    <source>
        <strain evidence="10">CGMCC 1.12827</strain>
    </source>
</reference>
<feature type="transmembrane region" description="Helical" evidence="9">
    <location>
        <begin position="399"/>
        <end position="419"/>
    </location>
</feature>
<comment type="subcellular location">
    <subcellularLocation>
        <location evidence="1">Membrane</location>
        <topology evidence="1">Multi-pass membrane protein</topology>
    </subcellularLocation>
</comment>
<evidence type="ECO:0000256" key="9">
    <source>
        <dbReference type="SAM" id="Phobius"/>
    </source>
</evidence>
<keyword evidence="6 7" id="KW-0472">Membrane</keyword>
<evidence type="ECO:0000256" key="1">
    <source>
        <dbReference type="ARBA" id="ARBA00004141"/>
    </source>
</evidence>
<evidence type="ECO:0000256" key="7">
    <source>
        <dbReference type="PIRNR" id="PIRNR002744"/>
    </source>
</evidence>
<feature type="compositionally biased region" description="Basic and acidic residues" evidence="8">
    <location>
        <begin position="479"/>
        <end position="488"/>
    </location>
</feature>
<dbReference type="Pfam" id="PF02133">
    <property type="entry name" value="Transp_cyt_pur"/>
    <property type="match status" value="1"/>
</dbReference>
<feature type="region of interest" description="Disordered" evidence="8">
    <location>
        <begin position="470"/>
        <end position="500"/>
    </location>
</feature>
<sequence>MTDTNTRATTVETRTIDVVPDAERHGRPLNQFTLWFGANTQITAVVDGALAVVFGADALWAIIGLAIGNILGGIVMALHSAQGPRLGLPQMISSRAQFGVLGAVVPLVMVILMYLGFAATGSVLAGQAISHFLHIDSVSVGIVIFAVLTAVVTLIGYRMIHLLGRIATVVGVLAFAYLTIRLFVAYDAADVLSVHGFDIATFLLAVSLGAGWQLTFGPYVADYSRYLPRDTSPKKTFWATLAGSVLGSQWSMTIGALVAAIAGDAFLGDQVGYFGELAGPAWAAMIIYLVIVIGKLTVNTLNAYGGFMGVLTTTTSFTGRSSVSARVRTVYILGFVAISMIIALAASDNFLSNFKNFVLLLLMVFTPWSAINLVDYYLISKERIDIPALYDRRGRYGAWNWYALSTYTIAVLIQIPFLAQTMYTGPITRMIGGVDISWILGLVVAAALYYPPARHHNRAPAATVYPTTSPLSEASSVPDSEHVAHDHATAGGPSSRRVPD</sequence>
<dbReference type="GO" id="GO:0005886">
    <property type="term" value="C:plasma membrane"/>
    <property type="evidence" value="ECO:0007669"/>
    <property type="project" value="TreeGrafter"/>
</dbReference>
<feature type="transmembrane region" description="Helical" evidence="9">
    <location>
        <begin position="330"/>
        <end position="351"/>
    </location>
</feature>
<feature type="transmembrane region" description="Helical" evidence="9">
    <location>
        <begin position="58"/>
        <end position="78"/>
    </location>
</feature>
<dbReference type="GO" id="GO:0022857">
    <property type="term" value="F:transmembrane transporter activity"/>
    <property type="evidence" value="ECO:0007669"/>
    <property type="project" value="InterPro"/>
</dbReference>
<dbReference type="InterPro" id="IPR026030">
    <property type="entry name" value="Pur-cyt_permease_Fcy2/21/22"/>
</dbReference>
<keyword evidence="3 7" id="KW-0813">Transport</keyword>
<dbReference type="RefSeq" id="WP_188585389.1">
    <property type="nucleotide sequence ID" value="NZ_BMGC01000004.1"/>
</dbReference>
<proteinExistence type="inferred from homology"/>
<organism evidence="10 11">
    <name type="scientific">Gordonia jinhuaensis</name>
    <dbReference type="NCBI Taxonomy" id="1517702"/>
    <lineage>
        <taxon>Bacteria</taxon>
        <taxon>Bacillati</taxon>
        <taxon>Actinomycetota</taxon>
        <taxon>Actinomycetes</taxon>
        <taxon>Mycobacteriales</taxon>
        <taxon>Gordoniaceae</taxon>
        <taxon>Gordonia</taxon>
    </lineage>
</organism>
<evidence type="ECO:0000256" key="8">
    <source>
        <dbReference type="SAM" id="MobiDB-lite"/>
    </source>
</evidence>
<dbReference type="Gene3D" id="1.10.4160.10">
    <property type="entry name" value="Hydantoin permease"/>
    <property type="match status" value="1"/>
</dbReference>
<evidence type="ECO:0000256" key="4">
    <source>
        <dbReference type="ARBA" id="ARBA00022692"/>
    </source>
</evidence>
<dbReference type="Proteomes" id="UP000621454">
    <property type="component" value="Unassembled WGS sequence"/>
</dbReference>
<feature type="transmembrane region" description="Helical" evidence="9">
    <location>
        <begin position="196"/>
        <end position="216"/>
    </location>
</feature>
<dbReference type="CDD" id="cd11484">
    <property type="entry name" value="SLC-NCS1sbd_CobB-like"/>
    <property type="match status" value="1"/>
</dbReference>
<gene>
    <name evidence="10" type="ORF">GCM10011489_08980</name>
</gene>
<feature type="transmembrane region" description="Helical" evidence="9">
    <location>
        <begin position="357"/>
        <end position="378"/>
    </location>
</feature>
<evidence type="ECO:0000256" key="5">
    <source>
        <dbReference type="ARBA" id="ARBA00022989"/>
    </source>
</evidence>
<feature type="transmembrane region" description="Helical" evidence="9">
    <location>
        <begin position="281"/>
        <end position="298"/>
    </location>
</feature>